<comment type="similarity">
    <text evidence="2">Belongs to the glypican family.</text>
</comment>
<evidence type="ECO:0000256" key="10">
    <source>
        <dbReference type="ARBA" id="ARBA00023288"/>
    </source>
</evidence>
<dbReference type="GO" id="GO:1905475">
    <property type="term" value="P:regulation of protein localization to membrane"/>
    <property type="evidence" value="ECO:0007669"/>
    <property type="project" value="TreeGrafter"/>
</dbReference>
<dbReference type="InterPro" id="IPR001863">
    <property type="entry name" value="Glypican"/>
</dbReference>
<feature type="region of interest" description="Disordered" evidence="11">
    <location>
        <begin position="409"/>
        <end position="444"/>
    </location>
</feature>
<evidence type="ECO:0000256" key="11">
    <source>
        <dbReference type="SAM" id="MobiDB-lite"/>
    </source>
</evidence>
<dbReference type="GO" id="GO:0016477">
    <property type="term" value="P:cell migration"/>
    <property type="evidence" value="ECO:0007669"/>
    <property type="project" value="TreeGrafter"/>
</dbReference>
<evidence type="ECO:0000256" key="4">
    <source>
        <dbReference type="ARBA" id="ARBA00022622"/>
    </source>
</evidence>
<keyword evidence="6" id="KW-0654">Proteoglycan</keyword>
<dbReference type="PANTHER" id="PTHR10822">
    <property type="entry name" value="GLYPICAN"/>
    <property type="match status" value="1"/>
</dbReference>
<evidence type="ECO:0000256" key="6">
    <source>
        <dbReference type="ARBA" id="ARBA00022974"/>
    </source>
</evidence>
<evidence type="ECO:0000256" key="8">
    <source>
        <dbReference type="ARBA" id="ARBA00023180"/>
    </source>
</evidence>
<organism evidence="13 14">
    <name type="scientific">Caenorhabditis bovis</name>
    <dbReference type="NCBI Taxonomy" id="2654633"/>
    <lineage>
        <taxon>Eukaryota</taxon>
        <taxon>Metazoa</taxon>
        <taxon>Ecdysozoa</taxon>
        <taxon>Nematoda</taxon>
        <taxon>Chromadorea</taxon>
        <taxon>Rhabditida</taxon>
        <taxon>Rhabditina</taxon>
        <taxon>Rhabditomorpha</taxon>
        <taxon>Rhabditoidea</taxon>
        <taxon>Rhabditidae</taxon>
        <taxon>Peloderinae</taxon>
        <taxon>Caenorhabditis</taxon>
    </lineage>
</organism>
<keyword evidence="8" id="KW-0325">Glycoprotein</keyword>
<comment type="caution">
    <text evidence="13">The sequence shown here is derived from an EMBL/GenBank/DDBJ whole genome shotgun (WGS) entry which is preliminary data.</text>
</comment>
<evidence type="ECO:0000313" key="13">
    <source>
        <dbReference type="EMBL" id="CAB3399155.1"/>
    </source>
</evidence>
<evidence type="ECO:0000256" key="3">
    <source>
        <dbReference type="ARBA" id="ARBA00022475"/>
    </source>
</evidence>
<evidence type="ECO:0000256" key="5">
    <source>
        <dbReference type="ARBA" id="ARBA00022729"/>
    </source>
</evidence>
<keyword evidence="9" id="KW-0357">Heparan sulfate</keyword>
<sequence>MRCSLLIWLFIVSLVQCKSNVESKSVTVVTYNVTTEEPDYFDVTERVLTAYAVIQKETSYAVRRLIHPVRSGISHIESEKDQLLNIVRYFTISEIHRKYSNLVDFSTFVSEFDKFLNIVGDMMKNDEIVSRAGVRYEVTKALNHFLVEMIPPTFLCETLGKCRTVPIEYQKCMLNEANDWQIFLGDSPTKMVNSISETIYRYRKTEYLLIDLYEQLRHTFNRTITKECVRSFATMMAPKCNSTEITNRCPATNEICYGNFTRDWGAKLELMKNMTSGFPDTGFLHQFTKIRKSIVDAIRVFTERKSPIYAERVASNCGTLGKMWIHPQKQNITLKRPLKFRSRAEQTVKELQLSVYAWDLLSQDLCEKYPPPAHPSICWNGTEVVFVSHDGVPVFKDVRPREMKEWQLKKAEKESSGSPLFDDEDGIELEEGSGSGMPPTIDKLPKSTIVREHPKQIDMSNHNDDPTIVIKESEPDAAWTQNAISIIAASVFFFILF</sequence>
<keyword evidence="3" id="KW-1003">Cell membrane</keyword>
<dbReference type="GO" id="GO:0045202">
    <property type="term" value="C:synapse"/>
    <property type="evidence" value="ECO:0007669"/>
    <property type="project" value="TreeGrafter"/>
</dbReference>
<protein>
    <submittedName>
        <fullName evidence="13">Uncharacterized protein</fullName>
    </submittedName>
</protein>
<keyword evidence="7" id="KW-0472">Membrane</keyword>
<feature type="signal peptide" evidence="12">
    <location>
        <begin position="1"/>
        <end position="17"/>
    </location>
</feature>
<dbReference type="GO" id="GO:0009986">
    <property type="term" value="C:cell surface"/>
    <property type="evidence" value="ECO:0007669"/>
    <property type="project" value="TreeGrafter"/>
</dbReference>
<evidence type="ECO:0000256" key="9">
    <source>
        <dbReference type="ARBA" id="ARBA00023207"/>
    </source>
</evidence>
<dbReference type="EMBL" id="CADEPM010000002">
    <property type="protein sequence ID" value="CAB3399155.1"/>
    <property type="molecule type" value="Genomic_DNA"/>
</dbReference>
<evidence type="ECO:0000256" key="1">
    <source>
        <dbReference type="ARBA" id="ARBA00004609"/>
    </source>
</evidence>
<evidence type="ECO:0000256" key="12">
    <source>
        <dbReference type="SAM" id="SignalP"/>
    </source>
</evidence>
<gene>
    <name evidence="13" type="ORF">CBOVIS_LOCUS2322</name>
</gene>
<reference evidence="13 14" key="1">
    <citation type="submission" date="2020-04" db="EMBL/GenBank/DDBJ databases">
        <authorList>
            <person name="Laetsch R D."/>
            <person name="Stevens L."/>
            <person name="Kumar S."/>
            <person name="Blaxter L. M."/>
        </authorList>
    </citation>
    <scope>NUCLEOTIDE SEQUENCE [LARGE SCALE GENOMIC DNA]</scope>
</reference>
<evidence type="ECO:0000313" key="14">
    <source>
        <dbReference type="Proteomes" id="UP000494206"/>
    </source>
</evidence>
<keyword evidence="4" id="KW-0336">GPI-anchor</keyword>
<keyword evidence="10" id="KW-0449">Lipoprotein</keyword>
<accession>A0A8S1EG77</accession>
<name>A0A8S1EG77_9PELO</name>
<keyword evidence="14" id="KW-1185">Reference proteome</keyword>
<dbReference type="Proteomes" id="UP000494206">
    <property type="component" value="Unassembled WGS sequence"/>
</dbReference>
<feature type="chain" id="PRO_5035793277" evidence="12">
    <location>
        <begin position="18"/>
        <end position="497"/>
    </location>
</feature>
<dbReference type="OrthoDB" id="5803439at2759"/>
<feature type="compositionally biased region" description="Acidic residues" evidence="11">
    <location>
        <begin position="421"/>
        <end position="431"/>
    </location>
</feature>
<dbReference type="AlphaFoldDB" id="A0A8S1EG77"/>
<keyword evidence="5 12" id="KW-0732">Signal</keyword>
<dbReference type="GO" id="GO:0098552">
    <property type="term" value="C:side of membrane"/>
    <property type="evidence" value="ECO:0007669"/>
    <property type="project" value="UniProtKB-KW"/>
</dbReference>
<proteinExistence type="inferred from homology"/>
<dbReference type="PANTHER" id="PTHR10822:SF30">
    <property type="entry name" value="DALLY-LIKE, ISOFORM A"/>
    <property type="match status" value="1"/>
</dbReference>
<dbReference type="GO" id="GO:0009966">
    <property type="term" value="P:regulation of signal transduction"/>
    <property type="evidence" value="ECO:0007669"/>
    <property type="project" value="InterPro"/>
</dbReference>
<evidence type="ECO:0000256" key="2">
    <source>
        <dbReference type="ARBA" id="ARBA00010260"/>
    </source>
</evidence>
<dbReference type="GO" id="GO:0005886">
    <property type="term" value="C:plasma membrane"/>
    <property type="evidence" value="ECO:0007669"/>
    <property type="project" value="UniProtKB-SubCell"/>
</dbReference>
<dbReference type="GO" id="GO:0005576">
    <property type="term" value="C:extracellular region"/>
    <property type="evidence" value="ECO:0007669"/>
    <property type="project" value="TreeGrafter"/>
</dbReference>
<evidence type="ECO:0000256" key="7">
    <source>
        <dbReference type="ARBA" id="ARBA00023136"/>
    </source>
</evidence>
<comment type="subcellular location">
    <subcellularLocation>
        <location evidence="1">Cell membrane</location>
        <topology evidence="1">Lipid-anchor</topology>
        <topology evidence="1">GPI-anchor</topology>
    </subcellularLocation>
</comment>